<keyword evidence="1" id="KW-0175">Coiled coil</keyword>
<name>A0A8X7V9A0_BRACI</name>
<keyword evidence="4" id="KW-1185">Reference proteome</keyword>
<feature type="coiled-coil region" evidence="1">
    <location>
        <begin position="236"/>
        <end position="306"/>
    </location>
</feature>
<evidence type="ECO:0000313" key="3">
    <source>
        <dbReference type="EMBL" id="KAG2304596.1"/>
    </source>
</evidence>
<proteinExistence type="predicted"/>
<sequence length="440" mass="47713">MILWVTRTPLDLGTLFGGIYRSSSRFVFNSGGISIVNGSAANKGVLLEKTKGKRLKLPLMGTFSNVYPDYAKILAAQLGDTSFGSAANAGEKNSAVVDALVDQGPEPASVAARPNNGGPVDAPPSKKKRKRVRSSSKTRTDPSLGGDERDVARSPRGSRGDDEMEGDREGSRAVSSESPTRDLSSGGGVLDSSGTARQTVSRTLTTIEISGLSFTDQLSALACAEAEVATCKDNLVAGYEAALRKATFDLEKVKEEIRSKEAELKVIKREKLDGAKELEAARSRIVQLEEEKVEDSEKTKRAMERMRQSRNRKLLSERKCVVAAAERHFEKFRKYMADRDRKEEKRLLHGTALGTLDAVTMLETIGLPVPRELTDLLTTNEETFRNEAEEITVEVSTVVRLPTTALGGDLAGALDRPFGTVSGGGWDHGNRRCFFVGSVD</sequence>
<dbReference type="Proteomes" id="UP000886595">
    <property type="component" value="Unassembled WGS sequence"/>
</dbReference>
<feature type="compositionally biased region" description="Basic residues" evidence="2">
    <location>
        <begin position="125"/>
        <end position="136"/>
    </location>
</feature>
<evidence type="ECO:0000313" key="4">
    <source>
        <dbReference type="Proteomes" id="UP000886595"/>
    </source>
</evidence>
<gene>
    <name evidence="3" type="ORF">Bca52824_033247</name>
</gene>
<comment type="caution">
    <text evidence="3">The sequence shown here is derived from an EMBL/GenBank/DDBJ whole genome shotgun (WGS) entry which is preliminary data.</text>
</comment>
<reference evidence="3 4" key="1">
    <citation type="submission" date="2020-02" db="EMBL/GenBank/DDBJ databases">
        <authorList>
            <person name="Ma Q."/>
            <person name="Huang Y."/>
            <person name="Song X."/>
            <person name="Pei D."/>
        </authorList>
    </citation>
    <scope>NUCLEOTIDE SEQUENCE [LARGE SCALE GENOMIC DNA]</scope>
    <source>
        <strain evidence="3">Sxm20200214</strain>
        <tissue evidence="3">Leaf</tissue>
    </source>
</reference>
<feature type="region of interest" description="Disordered" evidence="2">
    <location>
        <begin position="106"/>
        <end position="198"/>
    </location>
</feature>
<feature type="compositionally biased region" description="Basic and acidic residues" evidence="2">
    <location>
        <begin position="146"/>
        <end position="171"/>
    </location>
</feature>
<accession>A0A8X7V9A0</accession>
<protein>
    <submittedName>
        <fullName evidence="3">Uncharacterized protein</fullName>
    </submittedName>
</protein>
<dbReference type="AlphaFoldDB" id="A0A8X7V9A0"/>
<dbReference type="EMBL" id="JAAMPC010000007">
    <property type="protein sequence ID" value="KAG2304596.1"/>
    <property type="molecule type" value="Genomic_DNA"/>
</dbReference>
<evidence type="ECO:0000256" key="1">
    <source>
        <dbReference type="SAM" id="Coils"/>
    </source>
</evidence>
<organism evidence="3 4">
    <name type="scientific">Brassica carinata</name>
    <name type="common">Ethiopian mustard</name>
    <name type="synonym">Abyssinian cabbage</name>
    <dbReference type="NCBI Taxonomy" id="52824"/>
    <lineage>
        <taxon>Eukaryota</taxon>
        <taxon>Viridiplantae</taxon>
        <taxon>Streptophyta</taxon>
        <taxon>Embryophyta</taxon>
        <taxon>Tracheophyta</taxon>
        <taxon>Spermatophyta</taxon>
        <taxon>Magnoliopsida</taxon>
        <taxon>eudicotyledons</taxon>
        <taxon>Gunneridae</taxon>
        <taxon>Pentapetalae</taxon>
        <taxon>rosids</taxon>
        <taxon>malvids</taxon>
        <taxon>Brassicales</taxon>
        <taxon>Brassicaceae</taxon>
        <taxon>Brassiceae</taxon>
        <taxon>Brassica</taxon>
    </lineage>
</organism>
<evidence type="ECO:0000256" key="2">
    <source>
        <dbReference type="SAM" id="MobiDB-lite"/>
    </source>
</evidence>